<sequence>MAYLDKDGIPRVPEEQEIYNNEISEIHMRLDHICQELRECEILNKDLEKDRDFQEMLQECGRLAQLCIQRCELYRII</sequence>
<dbReference type="EMBL" id="DVIT01000056">
    <property type="protein sequence ID" value="HIS48474.1"/>
    <property type="molecule type" value="Genomic_DNA"/>
</dbReference>
<gene>
    <name evidence="1" type="ORF">IAB46_13155</name>
</gene>
<name>A0A9D1F6U4_9FIRM</name>
<reference evidence="1" key="2">
    <citation type="journal article" date="2021" name="PeerJ">
        <title>Extensive microbial diversity within the chicken gut microbiome revealed by metagenomics and culture.</title>
        <authorList>
            <person name="Gilroy R."/>
            <person name="Ravi A."/>
            <person name="Getino M."/>
            <person name="Pursley I."/>
            <person name="Horton D.L."/>
            <person name="Alikhan N.F."/>
            <person name="Baker D."/>
            <person name="Gharbi K."/>
            <person name="Hall N."/>
            <person name="Watson M."/>
            <person name="Adriaenssens E.M."/>
            <person name="Foster-Nyarko E."/>
            <person name="Jarju S."/>
            <person name="Secka A."/>
            <person name="Antonio M."/>
            <person name="Oren A."/>
            <person name="Chaudhuri R.R."/>
            <person name="La Ragione R."/>
            <person name="Hildebrand F."/>
            <person name="Pallen M.J."/>
        </authorList>
    </citation>
    <scope>NUCLEOTIDE SEQUENCE</scope>
    <source>
        <strain evidence="1">CHK178-757</strain>
    </source>
</reference>
<accession>A0A9D1F6U4</accession>
<dbReference type="Proteomes" id="UP000823927">
    <property type="component" value="Unassembled WGS sequence"/>
</dbReference>
<reference evidence="1" key="1">
    <citation type="submission" date="2020-10" db="EMBL/GenBank/DDBJ databases">
        <authorList>
            <person name="Gilroy R."/>
        </authorList>
    </citation>
    <scope>NUCLEOTIDE SEQUENCE</scope>
    <source>
        <strain evidence="1">CHK178-757</strain>
    </source>
</reference>
<comment type="caution">
    <text evidence="1">The sequence shown here is derived from an EMBL/GenBank/DDBJ whole genome shotgun (WGS) entry which is preliminary data.</text>
</comment>
<dbReference type="AlphaFoldDB" id="A0A9D1F6U4"/>
<evidence type="ECO:0000313" key="2">
    <source>
        <dbReference type="Proteomes" id="UP000823927"/>
    </source>
</evidence>
<protein>
    <submittedName>
        <fullName evidence="1">Uncharacterized protein</fullName>
    </submittedName>
</protein>
<proteinExistence type="predicted"/>
<evidence type="ECO:0000313" key="1">
    <source>
        <dbReference type="EMBL" id="HIS48474.1"/>
    </source>
</evidence>
<organism evidence="1 2">
    <name type="scientific">Candidatus Scybalocola faecigallinarum</name>
    <dbReference type="NCBI Taxonomy" id="2840941"/>
    <lineage>
        <taxon>Bacteria</taxon>
        <taxon>Bacillati</taxon>
        <taxon>Bacillota</taxon>
        <taxon>Clostridia</taxon>
        <taxon>Lachnospirales</taxon>
        <taxon>Lachnospiraceae</taxon>
        <taxon>Lachnospiraceae incertae sedis</taxon>
        <taxon>Candidatus Scybalocola (ex Gilroy et al. 2021)</taxon>
    </lineage>
</organism>